<feature type="region of interest" description="Disordered" evidence="8">
    <location>
        <begin position="1"/>
        <end position="25"/>
    </location>
</feature>
<feature type="transmembrane region" description="Helical" evidence="9">
    <location>
        <begin position="79"/>
        <end position="102"/>
    </location>
</feature>
<proteinExistence type="inferred from homology"/>
<keyword evidence="7 9" id="KW-0472">Membrane</keyword>
<dbReference type="AlphaFoldDB" id="A0A022KYH3"/>
<evidence type="ECO:0000256" key="3">
    <source>
        <dbReference type="ARBA" id="ARBA00022448"/>
    </source>
</evidence>
<dbReference type="HOGENOM" id="CLU_065777_0_0_11"/>
<keyword evidence="11" id="KW-1185">Reference proteome</keyword>
<feature type="transmembrane region" description="Helical" evidence="9">
    <location>
        <begin position="150"/>
        <end position="172"/>
    </location>
</feature>
<comment type="caution">
    <text evidence="10">The sequence shown here is derived from an EMBL/GenBank/DDBJ whole genome shotgun (WGS) entry which is preliminary data.</text>
</comment>
<organism evidence="10 11">
    <name type="scientific">Brachybacterium muris UCD-AY4</name>
    <dbReference type="NCBI Taxonomy" id="1249481"/>
    <lineage>
        <taxon>Bacteria</taxon>
        <taxon>Bacillati</taxon>
        <taxon>Actinomycetota</taxon>
        <taxon>Actinomycetes</taxon>
        <taxon>Micrococcales</taxon>
        <taxon>Dermabacteraceae</taxon>
        <taxon>Brachybacterium</taxon>
    </lineage>
</organism>
<accession>A0A022KYH3</accession>
<evidence type="ECO:0000256" key="8">
    <source>
        <dbReference type="SAM" id="MobiDB-lite"/>
    </source>
</evidence>
<keyword evidence="6 9" id="KW-1133">Transmembrane helix</keyword>
<evidence type="ECO:0000256" key="9">
    <source>
        <dbReference type="SAM" id="Phobius"/>
    </source>
</evidence>
<gene>
    <name evidence="10" type="ORF">D641_0105340</name>
</gene>
<comment type="similarity">
    <text evidence="2">Belongs to the AzlC family.</text>
</comment>
<evidence type="ECO:0000256" key="5">
    <source>
        <dbReference type="ARBA" id="ARBA00022692"/>
    </source>
</evidence>
<dbReference type="PANTHER" id="PTHR34979:SF1">
    <property type="entry name" value="INNER MEMBRANE PROTEIN YGAZ"/>
    <property type="match status" value="1"/>
</dbReference>
<feature type="transmembrane region" description="Helical" evidence="9">
    <location>
        <begin position="204"/>
        <end position="222"/>
    </location>
</feature>
<evidence type="ECO:0000256" key="2">
    <source>
        <dbReference type="ARBA" id="ARBA00010735"/>
    </source>
</evidence>
<sequence>MAAIMSAALPSPAGDAFSTSPATDPAGQIRRIRRTGFSVGLATGLYGISYGALATASGLDLWQAMVLSAVLFSGGSQFAFVGVIGGGGSAIGAALASILLGVRNSLYGLALSRVLPRGGWRGAARAQLTIDESAATAASGTTPEAARAGFWAAGVWVYVFWNLFSLAGALAGQYVTDPAAWGLDAAAAAAFLALLWPRLRGGEAVAVAVAAAFVALLATPALPSGLPVLAAAMVAVVAGLWPRGTDGSDTGPRRDVEAGTGGGR</sequence>
<keyword evidence="4" id="KW-1003">Cell membrane</keyword>
<name>A0A022KYH3_9MICO</name>
<reference evidence="10 11" key="1">
    <citation type="journal article" date="2013" name="Genome Announc.">
        <title>Draft genome sequence of an Actinobacterium, Brachybacterium muris strain UCD-AY4.</title>
        <authorList>
            <person name="Lo J.R."/>
            <person name="Lang J.M."/>
            <person name="Darling A.E."/>
            <person name="Eisen J.A."/>
            <person name="Coil D.A."/>
        </authorList>
    </citation>
    <scope>NUCLEOTIDE SEQUENCE [LARGE SCALE GENOMIC DNA]</scope>
    <source>
        <strain evidence="10 11">UCD-AY4</strain>
    </source>
</reference>
<evidence type="ECO:0000256" key="4">
    <source>
        <dbReference type="ARBA" id="ARBA00022475"/>
    </source>
</evidence>
<evidence type="ECO:0000256" key="1">
    <source>
        <dbReference type="ARBA" id="ARBA00004651"/>
    </source>
</evidence>
<keyword evidence="3" id="KW-0813">Transport</keyword>
<comment type="subcellular location">
    <subcellularLocation>
        <location evidence="1">Cell membrane</location>
        <topology evidence="1">Multi-pass membrane protein</topology>
    </subcellularLocation>
</comment>
<evidence type="ECO:0000313" key="10">
    <source>
        <dbReference type="EMBL" id="EYT50207.1"/>
    </source>
</evidence>
<evidence type="ECO:0000313" key="11">
    <source>
        <dbReference type="Proteomes" id="UP000019754"/>
    </source>
</evidence>
<keyword evidence="5 9" id="KW-0812">Transmembrane</keyword>
<feature type="transmembrane region" description="Helical" evidence="9">
    <location>
        <begin position="37"/>
        <end position="59"/>
    </location>
</feature>
<dbReference type="GO" id="GO:0005886">
    <property type="term" value="C:plasma membrane"/>
    <property type="evidence" value="ECO:0007669"/>
    <property type="project" value="UniProtKB-SubCell"/>
</dbReference>
<feature type="transmembrane region" description="Helical" evidence="9">
    <location>
        <begin position="178"/>
        <end position="197"/>
    </location>
</feature>
<dbReference type="Pfam" id="PF03591">
    <property type="entry name" value="AzlC"/>
    <property type="match status" value="1"/>
</dbReference>
<dbReference type="PANTHER" id="PTHR34979">
    <property type="entry name" value="INNER MEMBRANE PROTEIN YGAZ"/>
    <property type="match status" value="1"/>
</dbReference>
<evidence type="ECO:0000256" key="6">
    <source>
        <dbReference type="ARBA" id="ARBA00022989"/>
    </source>
</evidence>
<protein>
    <submittedName>
        <fullName evidence="10">Branched-chain amino acid ABC transporter permease</fullName>
    </submittedName>
</protein>
<dbReference type="GO" id="GO:1903785">
    <property type="term" value="P:L-valine transmembrane transport"/>
    <property type="evidence" value="ECO:0007669"/>
    <property type="project" value="TreeGrafter"/>
</dbReference>
<dbReference type="EMBL" id="AORC01000005">
    <property type="protein sequence ID" value="EYT50207.1"/>
    <property type="molecule type" value="Genomic_DNA"/>
</dbReference>
<evidence type="ECO:0000256" key="7">
    <source>
        <dbReference type="ARBA" id="ARBA00023136"/>
    </source>
</evidence>
<dbReference type="InterPro" id="IPR011606">
    <property type="entry name" value="Brnchd-chn_aa_trnsp_permease"/>
</dbReference>
<dbReference type="Proteomes" id="UP000019754">
    <property type="component" value="Unassembled WGS sequence"/>
</dbReference>
<dbReference type="STRING" id="1249481.D641_0105340"/>